<evidence type="ECO:0000256" key="4">
    <source>
        <dbReference type="ARBA" id="ARBA00023136"/>
    </source>
</evidence>
<dbReference type="PROSITE" id="PS50850">
    <property type="entry name" value="MFS"/>
    <property type="match status" value="1"/>
</dbReference>
<feature type="transmembrane region" description="Helical" evidence="5">
    <location>
        <begin position="103"/>
        <end position="125"/>
    </location>
</feature>
<feature type="transmembrane region" description="Helical" evidence="5">
    <location>
        <begin position="328"/>
        <end position="346"/>
    </location>
</feature>
<feature type="transmembrane region" description="Helical" evidence="5">
    <location>
        <begin position="49"/>
        <end position="70"/>
    </location>
</feature>
<dbReference type="CDD" id="cd17321">
    <property type="entry name" value="MFS_MMR_MDR_like"/>
    <property type="match status" value="1"/>
</dbReference>
<dbReference type="Pfam" id="PF07690">
    <property type="entry name" value="MFS_1"/>
    <property type="match status" value="1"/>
</dbReference>
<dbReference type="EMBL" id="JBHSSW010000012">
    <property type="protein sequence ID" value="MFC6198333.1"/>
    <property type="molecule type" value="Genomic_DNA"/>
</dbReference>
<dbReference type="InterPro" id="IPR036259">
    <property type="entry name" value="MFS_trans_sf"/>
</dbReference>
<dbReference type="PANTHER" id="PTHR42718">
    <property type="entry name" value="MAJOR FACILITATOR SUPERFAMILY MULTIDRUG TRANSPORTER MFSC"/>
    <property type="match status" value="1"/>
</dbReference>
<name>A0ABW1SAR5_9PROT</name>
<dbReference type="Proteomes" id="UP001596303">
    <property type="component" value="Unassembled WGS sequence"/>
</dbReference>
<dbReference type="RefSeq" id="WP_377378460.1">
    <property type="nucleotide sequence ID" value="NZ_JBHSSW010000012.1"/>
</dbReference>
<evidence type="ECO:0000256" key="2">
    <source>
        <dbReference type="ARBA" id="ARBA00022692"/>
    </source>
</evidence>
<dbReference type="Gene3D" id="1.20.1250.20">
    <property type="entry name" value="MFS general substrate transporter like domains"/>
    <property type="match status" value="1"/>
</dbReference>
<reference evidence="8" key="1">
    <citation type="journal article" date="2019" name="Int. J. Syst. Evol. Microbiol.">
        <title>The Global Catalogue of Microorganisms (GCM) 10K type strain sequencing project: providing services to taxonomists for standard genome sequencing and annotation.</title>
        <authorList>
            <consortium name="The Broad Institute Genomics Platform"/>
            <consortium name="The Broad Institute Genome Sequencing Center for Infectious Disease"/>
            <person name="Wu L."/>
            <person name="Ma J."/>
        </authorList>
    </citation>
    <scope>NUCLEOTIDE SEQUENCE [LARGE SCALE GENOMIC DNA]</scope>
    <source>
        <strain evidence="8">CGMCC-1.15741</strain>
    </source>
</reference>
<proteinExistence type="predicted"/>
<comment type="caution">
    <text evidence="7">The sequence shown here is derived from an EMBL/GenBank/DDBJ whole genome shotgun (WGS) entry which is preliminary data.</text>
</comment>
<gene>
    <name evidence="7" type="ORF">ACFQDM_09595</name>
</gene>
<keyword evidence="4 5" id="KW-0472">Membrane</keyword>
<feature type="transmembrane region" description="Helical" evidence="5">
    <location>
        <begin position="222"/>
        <end position="243"/>
    </location>
</feature>
<evidence type="ECO:0000313" key="8">
    <source>
        <dbReference type="Proteomes" id="UP001596303"/>
    </source>
</evidence>
<feature type="transmembrane region" description="Helical" evidence="5">
    <location>
        <begin position="7"/>
        <end position="29"/>
    </location>
</feature>
<feature type="transmembrane region" description="Helical" evidence="5">
    <location>
        <begin position="77"/>
        <end position="97"/>
    </location>
</feature>
<evidence type="ECO:0000256" key="5">
    <source>
        <dbReference type="SAM" id="Phobius"/>
    </source>
</evidence>
<organism evidence="7 8">
    <name type="scientific">Ponticaulis profundi</name>
    <dbReference type="NCBI Taxonomy" id="2665222"/>
    <lineage>
        <taxon>Bacteria</taxon>
        <taxon>Pseudomonadati</taxon>
        <taxon>Pseudomonadota</taxon>
        <taxon>Alphaproteobacteria</taxon>
        <taxon>Hyphomonadales</taxon>
        <taxon>Hyphomonadaceae</taxon>
        <taxon>Ponticaulis</taxon>
    </lineage>
</organism>
<keyword evidence="8" id="KW-1185">Reference proteome</keyword>
<protein>
    <submittedName>
        <fullName evidence="7">MFS transporter</fullName>
    </submittedName>
</protein>
<accession>A0ABW1SAR5</accession>
<feature type="transmembrane region" description="Helical" evidence="5">
    <location>
        <begin position="264"/>
        <end position="287"/>
    </location>
</feature>
<dbReference type="InterPro" id="IPR011701">
    <property type="entry name" value="MFS"/>
</dbReference>
<dbReference type="SUPFAM" id="SSF103473">
    <property type="entry name" value="MFS general substrate transporter"/>
    <property type="match status" value="1"/>
</dbReference>
<comment type="subcellular location">
    <subcellularLocation>
        <location evidence="1">Membrane</location>
        <topology evidence="1">Multi-pass membrane protein</topology>
    </subcellularLocation>
</comment>
<dbReference type="PANTHER" id="PTHR42718:SF49">
    <property type="entry name" value="EXPORT PROTEIN"/>
    <property type="match status" value="1"/>
</dbReference>
<evidence type="ECO:0000256" key="3">
    <source>
        <dbReference type="ARBA" id="ARBA00022989"/>
    </source>
</evidence>
<feature type="transmembrane region" description="Helical" evidence="5">
    <location>
        <begin position="398"/>
        <end position="415"/>
    </location>
</feature>
<feature type="domain" description="Major facilitator superfamily (MFS) profile" evidence="6">
    <location>
        <begin position="12"/>
        <end position="450"/>
    </location>
</feature>
<dbReference type="InterPro" id="IPR020846">
    <property type="entry name" value="MFS_dom"/>
</dbReference>
<sequence length="455" mass="46743">MSNEKIALLPGPLFIIAFATFLALVVFTAPLTTLDAMTETHALSASGQAWVMSGMPLGAACGLLTAGALGDTLGRRAVFVGGLWLTVLSSIGAAFAPNGLILILMRIIQGLGSAGLMACGLGLLGQIHTGQARQQAAGIWAASLGGGVAAGPILASLAMMTAGWPTIHILIAIISAILALAAQSRLPESPRKEEPVDLLGSLLLIIGLGCLLSALTEVRFGLTPLVWSLLCVGLVLLAVFFVLEKRLSNPILQVELFARTDFSGATLAAFASGAGVLALMSMVPTVLVRGNDVAPMMTSVILLAWSGVTVFSAIGANYLPAGLTPRNRVILAIFGCAVGQLLLLVINPGTSWLWVLPGLFIAGIANGVLNASLGHAAVESVPDDRSAMGSAANNTARYLGSALGIALISILIANTGGETLFLRWHEAVLATTAFSIVGAIAMILMARRRTRLSGS</sequence>
<feature type="transmembrane region" description="Helical" evidence="5">
    <location>
        <begin position="427"/>
        <end position="446"/>
    </location>
</feature>
<feature type="transmembrane region" description="Helical" evidence="5">
    <location>
        <begin position="293"/>
        <end position="316"/>
    </location>
</feature>
<evidence type="ECO:0000259" key="6">
    <source>
        <dbReference type="PROSITE" id="PS50850"/>
    </source>
</evidence>
<feature type="transmembrane region" description="Helical" evidence="5">
    <location>
        <begin position="198"/>
        <end position="216"/>
    </location>
</feature>
<dbReference type="Gene3D" id="1.20.1720.10">
    <property type="entry name" value="Multidrug resistance protein D"/>
    <property type="match status" value="1"/>
</dbReference>
<keyword evidence="2 5" id="KW-0812">Transmembrane</keyword>
<keyword evidence="3 5" id="KW-1133">Transmembrane helix</keyword>
<feature type="transmembrane region" description="Helical" evidence="5">
    <location>
        <begin position="137"/>
        <end position="160"/>
    </location>
</feature>
<feature type="transmembrane region" description="Helical" evidence="5">
    <location>
        <begin position="166"/>
        <end position="186"/>
    </location>
</feature>
<evidence type="ECO:0000313" key="7">
    <source>
        <dbReference type="EMBL" id="MFC6198333.1"/>
    </source>
</evidence>
<evidence type="ECO:0000256" key="1">
    <source>
        <dbReference type="ARBA" id="ARBA00004141"/>
    </source>
</evidence>
<feature type="transmembrane region" description="Helical" evidence="5">
    <location>
        <begin position="352"/>
        <end position="378"/>
    </location>
</feature>